<evidence type="ECO:0000259" key="10">
    <source>
        <dbReference type="Pfam" id="PF07885"/>
    </source>
</evidence>
<dbReference type="GO" id="GO:0022841">
    <property type="term" value="F:potassium ion leak channel activity"/>
    <property type="evidence" value="ECO:0007669"/>
    <property type="project" value="TreeGrafter"/>
</dbReference>
<dbReference type="Gene3D" id="1.10.287.70">
    <property type="match status" value="1"/>
</dbReference>
<dbReference type="EnsemblMetazoa" id="CLYHEMT006730.1">
    <property type="protein sequence ID" value="CLYHEMP006730.1"/>
    <property type="gene ID" value="CLYHEMG006730"/>
</dbReference>
<dbReference type="PRINTS" id="PR01333">
    <property type="entry name" value="2POREKCHANEL"/>
</dbReference>
<dbReference type="GO" id="GO:0015271">
    <property type="term" value="F:outward rectifier potassium channel activity"/>
    <property type="evidence" value="ECO:0007669"/>
    <property type="project" value="TreeGrafter"/>
</dbReference>
<dbReference type="InterPro" id="IPR003280">
    <property type="entry name" value="2pore_dom_K_chnl"/>
</dbReference>
<comment type="similarity">
    <text evidence="8">Belongs to the two pore domain potassium channel (TC 1.A.1.8) family.</text>
</comment>
<reference evidence="11" key="1">
    <citation type="submission" date="2021-01" db="UniProtKB">
        <authorList>
            <consortium name="EnsemblMetazoa"/>
        </authorList>
    </citation>
    <scope>IDENTIFICATION</scope>
</reference>
<evidence type="ECO:0000256" key="5">
    <source>
        <dbReference type="ARBA" id="ARBA00023065"/>
    </source>
</evidence>
<dbReference type="InterPro" id="IPR013099">
    <property type="entry name" value="K_chnl_dom"/>
</dbReference>
<evidence type="ECO:0000256" key="3">
    <source>
        <dbReference type="ARBA" id="ARBA00022692"/>
    </source>
</evidence>
<feature type="transmembrane region" description="Helical" evidence="9">
    <location>
        <begin position="52"/>
        <end position="73"/>
    </location>
</feature>
<feature type="transmembrane region" description="Helical" evidence="9">
    <location>
        <begin position="196"/>
        <end position="217"/>
    </location>
</feature>
<dbReference type="OrthoDB" id="297496at2759"/>
<evidence type="ECO:0000256" key="9">
    <source>
        <dbReference type="SAM" id="Phobius"/>
    </source>
</evidence>
<proteinExistence type="inferred from homology"/>
<keyword evidence="2 8" id="KW-0813">Transport</keyword>
<feature type="domain" description="Potassium channel" evidence="10">
    <location>
        <begin position="56"/>
        <end position="109"/>
    </location>
</feature>
<comment type="subcellular location">
    <subcellularLocation>
        <location evidence="1">Membrane</location>
        <topology evidence="1">Multi-pass membrane protein</topology>
    </subcellularLocation>
</comment>
<dbReference type="AlphaFoldDB" id="A0A7M5U608"/>
<feature type="transmembrane region" description="Helical" evidence="9">
    <location>
        <begin position="85"/>
        <end position="116"/>
    </location>
</feature>
<keyword evidence="7 8" id="KW-0407">Ion channel</keyword>
<evidence type="ECO:0000256" key="8">
    <source>
        <dbReference type="RuleBase" id="RU003857"/>
    </source>
</evidence>
<dbReference type="SUPFAM" id="SSF81324">
    <property type="entry name" value="Voltage-gated potassium channels"/>
    <property type="match status" value="2"/>
</dbReference>
<feature type="domain" description="Potassium channel" evidence="10">
    <location>
        <begin position="145"/>
        <end position="218"/>
    </location>
</feature>
<keyword evidence="4 9" id="KW-1133">Transmembrane helix</keyword>
<dbReference type="GO" id="GO:0030322">
    <property type="term" value="P:stabilization of membrane potential"/>
    <property type="evidence" value="ECO:0007669"/>
    <property type="project" value="TreeGrafter"/>
</dbReference>
<keyword evidence="12" id="KW-1185">Reference proteome</keyword>
<sequence length="258" mass="29006">TGSEGVVLRACAMTNHPKYNRTESNMLRNDLMAFCEEELGKIEAKRTRKCNLTASAFSEWFDFVYITALTIGYGNTVPYSAVGKILTIVLSIPLIGMTGINLTYAGDLIVTLTKVLMVKFERSFYHRKSVKICAKKVCVVQFMLLLLVWILFAWCAYYVQRPRLAPIDAIYFVYVTLTTIGYGDYYFPVDMRVKHVALSITVTLLLMVAMATLASVITSIAEIVRSMKIGEELRASLRRSIKSGRKVAGETFSMNQPE</sequence>
<evidence type="ECO:0000256" key="4">
    <source>
        <dbReference type="ARBA" id="ARBA00022989"/>
    </source>
</evidence>
<dbReference type="GO" id="GO:0005886">
    <property type="term" value="C:plasma membrane"/>
    <property type="evidence" value="ECO:0007669"/>
    <property type="project" value="TreeGrafter"/>
</dbReference>
<evidence type="ECO:0000256" key="2">
    <source>
        <dbReference type="ARBA" id="ARBA00022448"/>
    </source>
</evidence>
<evidence type="ECO:0000313" key="11">
    <source>
        <dbReference type="EnsemblMetazoa" id="CLYHEMP006730.1"/>
    </source>
</evidence>
<dbReference type="Proteomes" id="UP000594262">
    <property type="component" value="Unplaced"/>
</dbReference>
<feature type="transmembrane region" description="Helical" evidence="9">
    <location>
        <begin position="171"/>
        <end position="189"/>
    </location>
</feature>
<accession>A0A7M5U608</accession>
<keyword evidence="6 9" id="KW-0472">Membrane</keyword>
<dbReference type="PANTHER" id="PTHR11003">
    <property type="entry name" value="POTASSIUM CHANNEL, SUBFAMILY K"/>
    <property type="match status" value="1"/>
</dbReference>
<protein>
    <recommendedName>
        <fullName evidence="10">Potassium channel domain-containing protein</fullName>
    </recommendedName>
</protein>
<name>A0A7M5U608_9CNID</name>
<feature type="transmembrane region" description="Helical" evidence="9">
    <location>
        <begin position="137"/>
        <end position="159"/>
    </location>
</feature>
<evidence type="ECO:0000256" key="6">
    <source>
        <dbReference type="ARBA" id="ARBA00023136"/>
    </source>
</evidence>
<evidence type="ECO:0000256" key="1">
    <source>
        <dbReference type="ARBA" id="ARBA00004141"/>
    </source>
</evidence>
<evidence type="ECO:0000313" key="12">
    <source>
        <dbReference type="Proteomes" id="UP000594262"/>
    </source>
</evidence>
<dbReference type="Pfam" id="PF07885">
    <property type="entry name" value="Ion_trans_2"/>
    <property type="match status" value="2"/>
</dbReference>
<keyword evidence="5 8" id="KW-0406">Ion transport</keyword>
<dbReference type="PANTHER" id="PTHR11003:SF345">
    <property type="entry name" value="TWIK FAMILY OF POTASSIUM CHANNELS PROTEIN 18"/>
    <property type="match status" value="1"/>
</dbReference>
<keyword evidence="3 8" id="KW-0812">Transmembrane</keyword>
<evidence type="ECO:0000256" key="7">
    <source>
        <dbReference type="ARBA" id="ARBA00023303"/>
    </source>
</evidence>
<organism evidence="11 12">
    <name type="scientific">Clytia hemisphaerica</name>
    <dbReference type="NCBI Taxonomy" id="252671"/>
    <lineage>
        <taxon>Eukaryota</taxon>
        <taxon>Metazoa</taxon>
        <taxon>Cnidaria</taxon>
        <taxon>Hydrozoa</taxon>
        <taxon>Hydroidolina</taxon>
        <taxon>Leptothecata</taxon>
        <taxon>Obeliida</taxon>
        <taxon>Clytiidae</taxon>
        <taxon>Clytia</taxon>
    </lineage>
</organism>